<evidence type="ECO:0000313" key="2">
    <source>
        <dbReference type="WBParaSite" id="BXY_0585400.1"/>
    </source>
</evidence>
<dbReference type="AlphaFoldDB" id="A0A1I7RYN6"/>
<reference evidence="2" key="1">
    <citation type="submission" date="2016-11" db="UniProtKB">
        <authorList>
            <consortium name="WormBaseParasite"/>
        </authorList>
    </citation>
    <scope>IDENTIFICATION</scope>
</reference>
<protein>
    <submittedName>
        <fullName evidence="2">DUF1716 domain-containing protein</fullName>
    </submittedName>
</protein>
<proteinExistence type="predicted"/>
<name>A0A1I7RYN6_BURXY</name>
<dbReference type="WBParaSite" id="BXY_0585400.1">
    <property type="protein sequence ID" value="BXY_0585400.1"/>
    <property type="gene ID" value="BXY_0585400"/>
</dbReference>
<evidence type="ECO:0000313" key="1">
    <source>
        <dbReference type="Proteomes" id="UP000095284"/>
    </source>
</evidence>
<sequence length="182" mass="20598">MSADPVGSDLKVFPSRLSSVSSENDVMPKHVILAKSELNKTLDAETRKNFGTVLMLVLKWDLEPNLDESSLGFLKACDQLIVENLEISEDFEELKRRVEEDHEDIPELIGAIKNNDFVKKNGTISLLGSFLLTVLEEGAYDSRHRVLLRHTGALLGVKWNDFEDIEDTLVYSLMNQDYVETE</sequence>
<accession>A0A1I7RYN6</accession>
<organism evidence="1 2">
    <name type="scientific">Bursaphelenchus xylophilus</name>
    <name type="common">Pinewood nematode worm</name>
    <name type="synonym">Aphelenchoides xylophilus</name>
    <dbReference type="NCBI Taxonomy" id="6326"/>
    <lineage>
        <taxon>Eukaryota</taxon>
        <taxon>Metazoa</taxon>
        <taxon>Ecdysozoa</taxon>
        <taxon>Nematoda</taxon>
        <taxon>Chromadorea</taxon>
        <taxon>Rhabditida</taxon>
        <taxon>Tylenchina</taxon>
        <taxon>Tylenchomorpha</taxon>
        <taxon>Aphelenchoidea</taxon>
        <taxon>Aphelenchoididae</taxon>
        <taxon>Bursaphelenchus</taxon>
    </lineage>
</organism>
<dbReference type="Proteomes" id="UP000095284">
    <property type="component" value="Unplaced"/>
</dbReference>
<dbReference type="eggNOG" id="KOG2385">
    <property type="taxonomic scope" value="Eukaryota"/>
</dbReference>